<sequence length="384" mass="43417">MIHHEPVIRNAATALGSLYEDYQNGCTQESLNKDFALTQYNKAIHHVAHSQTGSLDVMVTVCILFMSIEFLRGNSNAALLHYRHGRKILNSYNPAPHLLGVFRQLNVFTLFYSDFLDSPLSNGTINSSPDGPFDSLTKAQESLDWLTYRSMNVSFALNQCIMTTEDNETINLLLSKARQLDGDLDIWSQAFTQAKSHCDPKSSTHRAIIQVLEARWLICKIWISQIPGGRSVSSPSPSPSHKYQGVEFQRMTDLAFEIAQLEVEELNGAIIGAGFPAVLHFVIIRSRDLELRLAALSLFKEKCCLEVYATWDAKLLYTAAKTALEEEHGVVLGPEWTLSEEWDFESLLRAKTLRRQAMFQRARFLCPWAVVMIDACEKTEQLRL</sequence>
<evidence type="ECO:0000313" key="7">
    <source>
        <dbReference type="EMBL" id="KAJ5703256.1"/>
    </source>
</evidence>
<evidence type="ECO:0000256" key="6">
    <source>
        <dbReference type="ARBA" id="ARBA00023242"/>
    </source>
</evidence>
<evidence type="ECO:0000313" key="8">
    <source>
        <dbReference type="Proteomes" id="UP001215712"/>
    </source>
</evidence>
<dbReference type="GO" id="GO:0003677">
    <property type="term" value="F:DNA binding"/>
    <property type="evidence" value="ECO:0007669"/>
    <property type="project" value="UniProtKB-KW"/>
</dbReference>
<dbReference type="PANTHER" id="PTHR36206">
    <property type="entry name" value="ASPERCRYPTIN BIOSYNTHESIS CLUSTER-SPECIFIC TRANSCRIPTION REGULATOR ATNN-RELATED"/>
    <property type="match status" value="1"/>
</dbReference>
<reference evidence="7" key="1">
    <citation type="journal article" date="2023" name="IMA Fungus">
        <title>Comparative genomic study of the Penicillium genus elucidates a diverse pangenome and 15 lateral gene transfer events.</title>
        <authorList>
            <person name="Petersen C."/>
            <person name="Sorensen T."/>
            <person name="Nielsen M.R."/>
            <person name="Sondergaard T.E."/>
            <person name="Sorensen J.L."/>
            <person name="Fitzpatrick D.A."/>
            <person name="Frisvad J.C."/>
            <person name="Nielsen K.L."/>
        </authorList>
    </citation>
    <scope>NUCLEOTIDE SEQUENCE</scope>
    <source>
        <strain evidence="7">IBT 17514</strain>
    </source>
</reference>
<dbReference type="EMBL" id="JAQJAN010000023">
    <property type="protein sequence ID" value="KAJ5703256.1"/>
    <property type="molecule type" value="Genomic_DNA"/>
</dbReference>
<evidence type="ECO:0000256" key="5">
    <source>
        <dbReference type="ARBA" id="ARBA00023163"/>
    </source>
</evidence>
<dbReference type="PANTHER" id="PTHR36206:SF12">
    <property type="entry name" value="ASPERCRYPTIN BIOSYNTHESIS CLUSTER-SPECIFIC TRANSCRIPTION REGULATOR ATNN-RELATED"/>
    <property type="match status" value="1"/>
</dbReference>
<dbReference type="Proteomes" id="UP001215712">
    <property type="component" value="Unassembled WGS sequence"/>
</dbReference>
<reference evidence="7" key="2">
    <citation type="submission" date="2023-01" db="EMBL/GenBank/DDBJ databases">
        <authorList>
            <person name="Petersen C."/>
        </authorList>
    </citation>
    <scope>NUCLEOTIDE SEQUENCE</scope>
    <source>
        <strain evidence="7">IBT 17514</strain>
    </source>
</reference>
<keyword evidence="6" id="KW-0539">Nucleus</keyword>
<name>A0AAD6HA70_9EURO</name>
<keyword evidence="8" id="KW-1185">Reference proteome</keyword>
<keyword evidence="5" id="KW-0804">Transcription</keyword>
<evidence type="ECO:0000256" key="1">
    <source>
        <dbReference type="ARBA" id="ARBA00022723"/>
    </source>
</evidence>
<keyword evidence="4" id="KW-0238">DNA-binding</keyword>
<accession>A0AAD6HA70</accession>
<dbReference type="InterPro" id="IPR052360">
    <property type="entry name" value="Transcr_Regulatory_Proteins"/>
</dbReference>
<keyword evidence="1" id="KW-0479">Metal-binding</keyword>
<protein>
    <submittedName>
        <fullName evidence="7">C6 zinc finger domain-containing protein</fullName>
    </submittedName>
</protein>
<dbReference type="GO" id="GO:0046872">
    <property type="term" value="F:metal ion binding"/>
    <property type="evidence" value="ECO:0007669"/>
    <property type="project" value="UniProtKB-KW"/>
</dbReference>
<keyword evidence="2" id="KW-0862">Zinc</keyword>
<gene>
    <name evidence="7" type="ORF">N7493_011645</name>
</gene>
<dbReference type="AlphaFoldDB" id="A0AAD6HA70"/>
<evidence type="ECO:0000256" key="3">
    <source>
        <dbReference type="ARBA" id="ARBA00023015"/>
    </source>
</evidence>
<evidence type="ECO:0000256" key="4">
    <source>
        <dbReference type="ARBA" id="ARBA00023125"/>
    </source>
</evidence>
<evidence type="ECO:0000256" key="2">
    <source>
        <dbReference type="ARBA" id="ARBA00022833"/>
    </source>
</evidence>
<comment type="caution">
    <text evidence="7">The sequence shown here is derived from an EMBL/GenBank/DDBJ whole genome shotgun (WGS) entry which is preliminary data.</text>
</comment>
<organism evidence="7 8">
    <name type="scientific">Penicillium malachiteum</name>
    <dbReference type="NCBI Taxonomy" id="1324776"/>
    <lineage>
        <taxon>Eukaryota</taxon>
        <taxon>Fungi</taxon>
        <taxon>Dikarya</taxon>
        <taxon>Ascomycota</taxon>
        <taxon>Pezizomycotina</taxon>
        <taxon>Eurotiomycetes</taxon>
        <taxon>Eurotiomycetidae</taxon>
        <taxon>Eurotiales</taxon>
        <taxon>Aspergillaceae</taxon>
        <taxon>Penicillium</taxon>
    </lineage>
</organism>
<proteinExistence type="predicted"/>
<keyword evidence="3" id="KW-0805">Transcription regulation</keyword>